<evidence type="ECO:0000313" key="2">
    <source>
        <dbReference type="Proteomes" id="UP001497482"/>
    </source>
</evidence>
<dbReference type="AlphaFoldDB" id="A0AAV2LUH3"/>
<dbReference type="Proteomes" id="UP001497482">
    <property type="component" value="Chromosome 4"/>
</dbReference>
<organism evidence="1 2">
    <name type="scientific">Knipowitschia caucasica</name>
    <name type="common">Caucasian dwarf goby</name>
    <name type="synonym">Pomatoschistus caucasicus</name>
    <dbReference type="NCBI Taxonomy" id="637954"/>
    <lineage>
        <taxon>Eukaryota</taxon>
        <taxon>Metazoa</taxon>
        <taxon>Chordata</taxon>
        <taxon>Craniata</taxon>
        <taxon>Vertebrata</taxon>
        <taxon>Euteleostomi</taxon>
        <taxon>Actinopterygii</taxon>
        <taxon>Neopterygii</taxon>
        <taxon>Teleostei</taxon>
        <taxon>Neoteleostei</taxon>
        <taxon>Acanthomorphata</taxon>
        <taxon>Gobiaria</taxon>
        <taxon>Gobiiformes</taxon>
        <taxon>Gobioidei</taxon>
        <taxon>Gobiidae</taxon>
        <taxon>Gobiinae</taxon>
        <taxon>Knipowitschia</taxon>
    </lineage>
</organism>
<protein>
    <recommendedName>
        <fullName evidence="3">Retrotransposon gag domain-containing protein</fullName>
    </recommendedName>
</protein>
<keyword evidence="2" id="KW-1185">Reference proteome</keyword>
<reference evidence="1 2" key="1">
    <citation type="submission" date="2024-04" db="EMBL/GenBank/DDBJ databases">
        <authorList>
            <person name="Waldvogel A.-M."/>
            <person name="Schoenle A."/>
        </authorList>
    </citation>
    <scope>NUCLEOTIDE SEQUENCE [LARGE SCALE GENOMIC DNA]</scope>
</reference>
<proteinExistence type="predicted"/>
<gene>
    <name evidence="1" type="ORF">KC01_LOCUS32110</name>
</gene>
<accession>A0AAV2LUH3</accession>
<sequence>MWNGEESPFKPKYEAEERFPVRNVRVDLPPLFAGDGSQSFLGWVRQLEVAIQATVGTGSDCDEELSAFLLWDSLPDRVKHDYSAVKEKLAGAFGQRQFMDRFRATLSARPRAAGESLEVYAADVSRLVAEAFPDNGVVARKEEKFRRFLASLDPALKSKCLEQGATDLEEAPKDAKTLERRYRGTV</sequence>
<evidence type="ECO:0000313" key="1">
    <source>
        <dbReference type="EMBL" id="CAL1604631.1"/>
    </source>
</evidence>
<evidence type="ECO:0008006" key="3">
    <source>
        <dbReference type="Google" id="ProtNLM"/>
    </source>
</evidence>
<name>A0AAV2LUH3_KNICA</name>
<dbReference type="EMBL" id="OZ035826">
    <property type="protein sequence ID" value="CAL1604631.1"/>
    <property type="molecule type" value="Genomic_DNA"/>
</dbReference>